<evidence type="ECO:0000256" key="9">
    <source>
        <dbReference type="ARBA" id="ARBA00047899"/>
    </source>
</evidence>
<keyword evidence="3" id="KW-0723">Serine/threonine-protein kinase</keyword>
<keyword evidence="14" id="KW-1185">Reference proteome</keyword>
<keyword evidence="7 13" id="KW-0418">Kinase</keyword>
<comment type="similarity">
    <text evidence="1">Belongs to the protein kinase superfamily. BUD32 family.</text>
</comment>
<evidence type="ECO:0000256" key="1">
    <source>
        <dbReference type="ARBA" id="ARBA00010630"/>
    </source>
</evidence>
<evidence type="ECO:0000256" key="10">
    <source>
        <dbReference type="ARBA" id="ARBA00048679"/>
    </source>
</evidence>
<evidence type="ECO:0000313" key="14">
    <source>
        <dbReference type="Proteomes" id="UP000193404"/>
    </source>
</evidence>
<dbReference type="PANTHER" id="PTHR12209:SF0">
    <property type="entry name" value="EKC_KEOPS COMPLEX SUBUNIT TP53RK"/>
    <property type="match status" value="1"/>
</dbReference>
<dbReference type="NCBIfam" id="NF011463">
    <property type="entry name" value="PRK14879.1-4"/>
    <property type="match status" value="1"/>
</dbReference>
<dbReference type="GeneID" id="41590637"/>
<dbReference type="GO" id="GO:0005524">
    <property type="term" value="F:ATP binding"/>
    <property type="evidence" value="ECO:0007669"/>
    <property type="project" value="UniProtKB-KW"/>
</dbReference>
<dbReference type="GO" id="GO:0005829">
    <property type="term" value="C:cytosol"/>
    <property type="evidence" value="ECO:0007669"/>
    <property type="project" value="TreeGrafter"/>
</dbReference>
<dbReference type="OrthoDB" id="31344at2157"/>
<sequence length="221" mass="25479">MEELKLIKRGAESYIYETYFLGIHAIVKKRVSKSYRNPLLDKKINSERTLLEAKLIYSALEAGVNAPAVLFINKDDFSIIMEYIDGITVKDYLCSNKEINLEKLGEQIGEIIGKLHKAKIAHGDLTTNNLIIKPNTNDIFIIDFGLSKRSEDIEDYATDVHVFLRSLESIHPDKKDIIFKGFINGYSKIISFSDEVMKTLKDIRMRGRYVEERRNKNSNRE</sequence>
<evidence type="ECO:0000256" key="7">
    <source>
        <dbReference type="ARBA" id="ARBA00022777"/>
    </source>
</evidence>
<evidence type="ECO:0000256" key="5">
    <source>
        <dbReference type="ARBA" id="ARBA00022694"/>
    </source>
</evidence>
<dbReference type="EC" id="2.7.11.1" evidence="2"/>
<dbReference type="NCBIfam" id="TIGR03724">
    <property type="entry name" value="arch_bud32"/>
    <property type="match status" value="1"/>
</dbReference>
<dbReference type="FunFam" id="3.30.200.20:FF:000201">
    <property type="entry name" value="TP53-regulating kinase isoform X1"/>
    <property type="match status" value="1"/>
</dbReference>
<dbReference type="EMBL" id="CP020477">
    <property type="protein sequence ID" value="ARM75792.1"/>
    <property type="molecule type" value="Genomic_DNA"/>
</dbReference>
<dbReference type="Gene3D" id="3.30.200.20">
    <property type="entry name" value="Phosphorylase Kinase, domain 1"/>
    <property type="match status" value="1"/>
</dbReference>
<name>A0A1W6JZX4_9CREN</name>
<keyword evidence="6" id="KW-0547">Nucleotide-binding</keyword>
<proteinExistence type="inferred from homology"/>
<keyword evidence="8" id="KW-0067">ATP-binding</keyword>
<evidence type="ECO:0000313" key="13">
    <source>
        <dbReference type="EMBL" id="ARM75792.1"/>
    </source>
</evidence>
<dbReference type="GO" id="GO:0008033">
    <property type="term" value="P:tRNA processing"/>
    <property type="evidence" value="ECO:0007669"/>
    <property type="project" value="UniProtKB-KW"/>
</dbReference>
<dbReference type="PROSITE" id="PS50011">
    <property type="entry name" value="PROTEIN_KINASE_DOM"/>
    <property type="match status" value="1"/>
</dbReference>
<dbReference type="PANTHER" id="PTHR12209">
    <property type="entry name" value="NON-SPECIFIC SERINE/THREONINE PROTEIN KINASE"/>
    <property type="match status" value="1"/>
</dbReference>
<protein>
    <recommendedName>
        <fullName evidence="2">non-specific serine/threonine protein kinase</fullName>
        <ecNumber evidence="2">2.7.11.1</ecNumber>
    </recommendedName>
</protein>
<dbReference type="GO" id="GO:0004674">
    <property type="term" value="F:protein serine/threonine kinase activity"/>
    <property type="evidence" value="ECO:0007669"/>
    <property type="project" value="UniProtKB-KW"/>
</dbReference>
<dbReference type="InterPro" id="IPR022495">
    <property type="entry name" value="Bud32"/>
</dbReference>
<evidence type="ECO:0000256" key="4">
    <source>
        <dbReference type="ARBA" id="ARBA00022679"/>
    </source>
</evidence>
<dbReference type="RefSeq" id="WP_148691573.1">
    <property type="nucleotide sequence ID" value="NZ_CP020477.1"/>
</dbReference>
<dbReference type="AlphaFoldDB" id="A0A1W6JZX4"/>
<comment type="subunit">
    <text evidence="11">Component of the KEOPS complex that consists of Kae1, Bud32, Cgi121 and Pcc1; the whole complex dimerizes.</text>
</comment>
<evidence type="ECO:0000256" key="2">
    <source>
        <dbReference type="ARBA" id="ARBA00012513"/>
    </source>
</evidence>
<evidence type="ECO:0000256" key="8">
    <source>
        <dbReference type="ARBA" id="ARBA00022840"/>
    </source>
</evidence>
<dbReference type="InterPro" id="IPR000719">
    <property type="entry name" value="Prot_kinase_dom"/>
</dbReference>
<keyword evidence="5" id="KW-0819">tRNA processing</keyword>
<reference evidence="13 14" key="1">
    <citation type="submission" date="2017-03" db="EMBL/GenBank/DDBJ databases">
        <title>Sulfur activation and transportation mechanism of thermophilic Archaea Acidianus manzaensis YN-25.</title>
        <authorList>
            <person name="Ma Y."/>
            <person name="Yang Y."/>
            <person name="Xia J."/>
        </authorList>
    </citation>
    <scope>NUCLEOTIDE SEQUENCE [LARGE SCALE GENOMIC DNA]</scope>
    <source>
        <strain evidence="13 14">YN-25</strain>
    </source>
</reference>
<dbReference type="Proteomes" id="UP000193404">
    <property type="component" value="Chromosome"/>
</dbReference>
<keyword evidence="4" id="KW-0808">Transferase</keyword>
<accession>A0A1W6JZX4</accession>
<evidence type="ECO:0000256" key="11">
    <source>
        <dbReference type="ARBA" id="ARBA00065170"/>
    </source>
</evidence>
<evidence type="ECO:0000259" key="12">
    <source>
        <dbReference type="PROSITE" id="PS50011"/>
    </source>
</evidence>
<dbReference type="GO" id="GO:0000408">
    <property type="term" value="C:EKC/KEOPS complex"/>
    <property type="evidence" value="ECO:0007669"/>
    <property type="project" value="UniProtKB-ARBA"/>
</dbReference>
<comment type="catalytic activity">
    <reaction evidence="10">
        <text>L-seryl-[protein] + ATP = O-phospho-L-seryl-[protein] + ADP + H(+)</text>
        <dbReference type="Rhea" id="RHEA:17989"/>
        <dbReference type="Rhea" id="RHEA-COMP:9863"/>
        <dbReference type="Rhea" id="RHEA-COMP:11604"/>
        <dbReference type="ChEBI" id="CHEBI:15378"/>
        <dbReference type="ChEBI" id="CHEBI:29999"/>
        <dbReference type="ChEBI" id="CHEBI:30616"/>
        <dbReference type="ChEBI" id="CHEBI:83421"/>
        <dbReference type="ChEBI" id="CHEBI:456216"/>
        <dbReference type="EC" id="2.7.11.1"/>
    </reaction>
</comment>
<feature type="domain" description="Protein kinase" evidence="12">
    <location>
        <begin position="1"/>
        <end position="221"/>
    </location>
</feature>
<dbReference type="KEGG" id="aman:B6F84_06915"/>
<dbReference type="Pfam" id="PF00069">
    <property type="entry name" value="Pkinase"/>
    <property type="match status" value="1"/>
</dbReference>
<dbReference type="SMART" id="SM00220">
    <property type="entry name" value="S_TKc"/>
    <property type="match status" value="1"/>
</dbReference>
<organism evidence="13 14">
    <name type="scientific">Acidianus manzaensis</name>
    <dbReference type="NCBI Taxonomy" id="282676"/>
    <lineage>
        <taxon>Archaea</taxon>
        <taxon>Thermoproteota</taxon>
        <taxon>Thermoprotei</taxon>
        <taxon>Sulfolobales</taxon>
        <taxon>Sulfolobaceae</taxon>
        <taxon>Acidianus</taxon>
    </lineage>
</organism>
<dbReference type="NCBIfam" id="NF011460">
    <property type="entry name" value="PRK14879.1-1"/>
    <property type="match status" value="1"/>
</dbReference>
<gene>
    <name evidence="13" type="ORF">B6F84_06915</name>
</gene>
<evidence type="ECO:0000256" key="3">
    <source>
        <dbReference type="ARBA" id="ARBA00022527"/>
    </source>
</evidence>
<comment type="catalytic activity">
    <reaction evidence="9">
        <text>L-threonyl-[protein] + ATP = O-phospho-L-threonyl-[protein] + ADP + H(+)</text>
        <dbReference type="Rhea" id="RHEA:46608"/>
        <dbReference type="Rhea" id="RHEA-COMP:11060"/>
        <dbReference type="Rhea" id="RHEA-COMP:11605"/>
        <dbReference type="ChEBI" id="CHEBI:15378"/>
        <dbReference type="ChEBI" id="CHEBI:30013"/>
        <dbReference type="ChEBI" id="CHEBI:30616"/>
        <dbReference type="ChEBI" id="CHEBI:61977"/>
        <dbReference type="ChEBI" id="CHEBI:456216"/>
        <dbReference type="EC" id="2.7.11.1"/>
    </reaction>
</comment>
<dbReference type="InterPro" id="IPR011009">
    <property type="entry name" value="Kinase-like_dom_sf"/>
</dbReference>
<evidence type="ECO:0000256" key="6">
    <source>
        <dbReference type="ARBA" id="ARBA00022741"/>
    </source>
</evidence>
<dbReference type="STRING" id="282676.B6F84_06915"/>
<dbReference type="SUPFAM" id="SSF56112">
    <property type="entry name" value="Protein kinase-like (PK-like)"/>
    <property type="match status" value="1"/>
</dbReference>
<dbReference type="Gene3D" id="1.10.510.10">
    <property type="entry name" value="Transferase(Phosphotransferase) domain 1"/>
    <property type="match status" value="1"/>
</dbReference>